<dbReference type="Gene3D" id="2.40.440.10">
    <property type="entry name" value="L,D-transpeptidase catalytic domain-like"/>
    <property type="match status" value="1"/>
</dbReference>
<dbReference type="PROSITE" id="PS52029">
    <property type="entry name" value="LD_TPASE"/>
    <property type="match status" value="1"/>
</dbReference>
<dbReference type="CDD" id="cd16913">
    <property type="entry name" value="YkuD_like"/>
    <property type="match status" value="1"/>
</dbReference>
<dbReference type="AlphaFoldDB" id="Q899Q5"/>
<evidence type="ECO:0000256" key="7">
    <source>
        <dbReference type="SAM" id="MobiDB-lite"/>
    </source>
</evidence>
<dbReference type="UniPathway" id="UPA00219"/>
<feature type="region of interest" description="Disordered" evidence="7">
    <location>
        <begin position="292"/>
        <end position="312"/>
    </location>
</feature>
<dbReference type="GO" id="GO:0071972">
    <property type="term" value="F:peptidoglycan L,D-transpeptidase activity"/>
    <property type="evidence" value="ECO:0007669"/>
    <property type="project" value="TreeGrafter"/>
</dbReference>
<dbReference type="InterPro" id="IPR050979">
    <property type="entry name" value="LD-transpeptidase"/>
</dbReference>
<evidence type="ECO:0000259" key="9">
    <source>
        <dbReference type="PROSITE" id="PS52029"/>
    </source>
</evidence>
<dbReference type="Gene3D" id="2.30.30.40">
    <property type="entry name" value="SH3 Domains"/>
    <property type="match status" value="1"/>
</dbReference>
<dbReference type="PANTHER" id="PTHR30582:SF2">
    <property type="entry name" value="L,D-TRANSPEPTIDASE YCIB-RELATED"/>
    <property type="match status" value="1"/>
</dbReference>
<evidence type="ECO:0000256" key="3">
    <source>
        <dbReference type="ARBA" id="ARBA00022960"/>
    </source>
</evidence>
<feature type="signal peptide" evidence="8">
    <location>
        <begin position="1"/>
        <end position="35"/>
    </location>
</feature>
<dbReference type="EMBL" id="AE015927">
    <property type="protein sequence ID" value="AAO34767.1"/>
    <property type="molecule type" value="Genomic_DNA"/>
</dbReference>
<feature type="domain" description="L,D-TPase catalytic" evidence="9">
    <location>
        <begin position="391"/>
        <end position="510"/>
    </location>
</feature>
<dbReference type="Proteomes" id="UP000001412">
    <property type="component" value="Chromosome"/>
</dbReference>
<dbReference type="GO" id="GO:0005576">
    <property type="term" value="C:extracellular region"/>
    <property type="evidence" value="ECO:0007669"/>
    <property type="project" value="TreeGrafter"/>
</dbReference>
<evidence type="ECO:0000256" key="8">
    <source>
        <dbReference type="SAM" id="SignalP"/>
    </source>
</evidence>
<evidence type="ECO:0000256" key="6">
    <source>
        <dbReference type="PROSITE-ProRule" id="PRU01373"/>
    </source>
</evidence>
<evidence type="ECO:0000313" key="10">
    <source>
        <dbReference type="EMBL" id="AAO34767.1"/>
    </source>
</evidence>
<evidence type="ECO:0000256" key="2">
    <source>
        <dbReference type="ARBA" id="ARBA00022679"/>
    </source>
</evidence>
<keyword evidence="4 6" id="KW-0573">Peptidoglycan synthesis</keyword>
<feature type="active site" description="Nucleophile" evidence="6">
    <location>
        <position position="486"/>
    </location>
</feature>
<evidence type="ECO:0000256" key="5">
    <source>
        <dbReference type="ARBA" id="ARBA00023316"/>
    </source>
</evidence>
<dbReference type="PANTHER" id="PTHR30582">
    <property type="entry name" value="L,D-TRANSPEPTIDASE"/>
    <property type="match status" value="1"/>
</dbReference>
<dbReference type="KEGG" id="ctc:CTC_00115"/>
<dbReference type="InterPro" id="IPR038063">
    <property type="entry name" value="Transpep_catalytic_dom"/>
</dbReference>
<dbReference type="InterPro" id="IPR005490">
    <property type="entry name" value="LD_TPept_cat_dom"/>
</dbReference>
<dbReference type="Pfam" id="PF03734">
    <property type="entry name" value="YkuD"/>
    <property type="match status" value="1"/>
</dbReference>
<organism evidence="10 11">
    <name type="scientific">Clostridium tetani (strain Massachusetts / E88)</name>
    <dbReference type="NCBI Taxonomy" id="212717"/>
    <lineage>
        <taxon>Bacteria</taxon>
        <taxon>Bacillati</taxon>
        <taxon>Bacillota</taxon>
        <taxon>Clostridia</taxon>
        <taxon>Eubacteriales</taxon>
        <taxon>Clostridiaceae</taxon>
        <taxon>Clostridium</taxon>
    </lineage>
</organism>
<gene>
    <name evidence="10" type="ordered locus">CTC_00115</name>
</gene>
<dbReference type="STRING" id="212717.CTC_00115"/>
<proteinExistence type="predicted"/>
<dbReference type="GO" id="GO:0071555">
    <property type="term" value="P:cell wall organization"/>
    <property type="evidence" value="ECO:0007669"/>
    <property type="project" value="UniProtKB-UniRule"/>
</dbReference>
<evidence type="ECO:0000256" key="1">
    <source>
        <dbReference type="ARBA" id="ARBA00004752"/>
    </source>
</evidence>
<dbReference type="GO" id="GO:0018104">
    <property type="term" value="P:peptidoglycan-protein cross-linking"/>
    <property type="evidence" value="ECO:0007669"/>
    <property type="project" value="TreeGrafter"/>
</dbReference>
<dbReference type="GO" id="GO:0016740">
    <property type="term" value="F:transferase activity"/>
    <property type="evidence" value="ECO:0007669"/>
    <property type="project" value="UniProtKB-KW"/>
</dbReference>
<feature type="chain" id="PRO_5004302455" description="L,D-TPase catalytic domain-containing protein" evidence="8">
    <location>
        <begin position="36"/>
        <end position="510"/>
    </location>
</feature>
<reference evidence="10 11" key="1">
    <citation type="journal article" date="2003" name="Proc. Natl. Acad. Sci. U.S.A.">
        <title>The genome sequence of Clostridium tetani, the causative agent of tetanus disease.</title>
        <authorList>
            <person name="Brueggemann H."/>
            <person name="Baumer S."/>
            <person name="Fricke W.F."/>
            <person name="Wiezer A."/>
            <person name="Liesegang H."/>
            <person name="Decker I."/>
            <person name="Herzberg C."/>
            <person name="Martinez-Arias R."/>
            <person name="Merkl R."/>
            <person name="Henne A."/>
            <person name="Gottschalk G."/>
        </authorList>
    </citation>
    <scope>NUCLEOTIDE SEQUENCE [LARGE SCALE GENOMIC DNA]</scope>
    <source>
        <strain evidence="11">Massachusetts / E88</strain>
    </source>
</reference>
<keyword evidence="3 6" id="KW-0133">Cell shape</keyword>
<keyword evidence="11" id="KW-1185">Reference proteome</keyword>
<keyword evidence="8" id="KW-0732">Signal</keyword>
<dbReference type="SUPFAM" id="SSF141523">
    <property type="entry name" value="L,D-transpeptidase catalytic domain-like"/>
    <property type="match status" value="1"/>
</dbReference>
<evidence type="ECO:0000313" key="11">
    <source>
        <dbReference type="Proteomes" id="UP000001412"/>
    </source>
</evidence>
<sequence>MRGGQMTKSINFKKVLYISLMLFTFLFNSNCKVNAETIKDVNNTNEINKVENTSDKKEEKFPLDKSTLLNSVEIKSNYNPIYNNRIVQFEVNSNYNNKLNYRALLHSKDKDSWQDVTSGYTLNRNGNEVFQVNLFNVEVGDYELVIFAKTPASEGKYKAQMGDYEIAYDDYKSKEFTCLKNGEPDVSISFDNKTKMYEGASKDISVKTNSYHGLVQYKVLMHSSNNGRWTDLSKGYTDELKSEDTYKINTGKLSAGNYKIAVRVKKAWDKGSKSDNLGDYDTSEVIEFSVLKKPTPPKKPTQPSSKYPPAPKIEPLYVGNDSEITKIRVRKGPSLNTDIAGHIYGSTQEIKVLGRSGDFYKVQATDYDSLNTINGYIKSNYVKKVIPNNTYSILVSLANQKVYIYENNRLIKSFICSTGMRGTPTIKGRFLIGGRGASFGQEHGYICYNFIRFNYDYLFHSVLHNLDGSIIQSEYNKLGTQASHGCVRLKDEDIKWMYNNIPRNTLVVIQ</sequence>
<evidence type="ECO:0000256" key="4">
    <source>
        <dbReference type="ARBA" id="ARBA00022984"/>
    </source>
</evidence>
<comment type="pathway">
    <text evidence="1 6">Cell wall biogenesis; peptidoglycan biosynthesis.</text>
</comment>
<dbReference type="HOGENOM" id="CLU_533925_0_0_9"/>
<accession>Q899Q5</accession>
<keyword evidence="2" id="KW-0808">Transferase</keyword>
<dbReference type="GO" id="GO:0008360">
    <property type="term" value="P:regulation of cell shape"/>
    <property type="evidence" value="ECO:0007669"/>
    <property type="project" value="UniProtKB-UniRule"/>
</dbReference>
<keyword evidence="5 6" id="KW-0961">Cell wall biogenesis/degradation</keyword>
<feature type="active site" description="Proton donor/acceptor" evidence="6">
    <location>
        <position position="460"/>
    </location>
</feature>
<protein>
    <recommendedName>
        <fullName evidence="9">L,D-TPase catalytic domain-containing protein</fullName>
    </recommendedName>
</protein>
<name>Q899Q5_CLOTE</name>